<name>A0A931I356_9HYPH</name>
<gene>
    <name evidence="3" type="ORF">I5731_11315</name>
</gene>
<accession>A0A931I356</accession>
<protein>
    <submittedName>
        <fullName evidence="3">PhnA-like protein</fullName>
    </submittedName>
</protein>
<feature type="transmembrane region" description="Helical" evidence="2">
    <location>
        <begin position="72"/>
        <end position="95"/>
    </location>
</feature>
<evidence type="ECO:0000256" key="1">
    <source>
        <dbReference type="SAM" id="Coils"/>
    </source>
</evidence>
<keyword evidence="2" id="KW-0812">Transmembrane</keyword>
<dbReference type="Proteomes" id="UP000631694">
    <property type="component" value="Unassembled WGS sequence"/>
</dbReference>
<feature type="transmembrane region" description="Helical" evidence="2">
    <location>
        <begin position="28"/>
        <end position="52"/>
    </location>
</feature>
<evidence type="ECO:0000313" key="4">
    <source>
        <dbReference type="Proteomes" id="UP000631694"/>
    </source>
</evidence>
<evidence type="ECO:0000313" key="3">
    <source>
        <dbReference type="EMBL" id="MBH0238415.1"/>
    </source>
</evidence>
<keyword evidence="4" id="KW-1185">Reference proteome</keyword>
<dbReference type="AlphaFoldDB" id="A0A931I356"/>
<evidence type="ECO:0000256" key="2">
    <source>
        <dbReference type="SAM" id="Phobius"/>
    </source>
</evidence>
<sequence>MMTTVYTSETASVNGAVADFRRVSWGAILAGVAVALATNLVLNLLGVGIGAASLDPAGGDSAGATTLSIGAALWWTVTGIIASLVGGITAGRLAGTLRSSNGAWHGLIAWAMTTLVIFYLLTTTVGAIVGGVYSTVSGAVSSAAQTAGATASTALEAAAPSLAGTDPLGAIETEVRAASGGQDPAALRDTAVSAVTALMTGTEAERDAARDRAAQALATARQIPVDQARADVERYEQQYRTAVEEAQQQATAAADATATAVATGALFSAVSLVIGGLAGWFGGRVGARRARD</sequence>
<reference evidence="3" key="1">
    <citation type="submission" date="2020-12" db="EMBL/GenBank/DDBJ databases">
        <title>Methylobrevis albus sp. nov., isolated from fresh water lack sediment.</title>
        <authorList>
            <person name="Zou Q."/>
        </authorList>
    </citation>
    <scope>NUCLEOTIDE SEQUENCE</scope>
    <source>
        <strain evidence="3">L22</strain>
    </source>
</reference>
<comment type="caution">
    <text evidence="3">The sequence shown here is derived from an EMBL/GenBank/DDBJ whole genome shotgun (WGS) entry which is preliminary data.</text>
</comment>
<feature type="transmembrane region" description="Helical" evidence="2">
    <location>
        <begin position="260"/>
        <end position="281"/>
    </location>
</feature>
<dbReference type="EMBL" id="JADZLT010000050">
    <property type="protein sequence ID" value="MBH0238415.1"/>
    <property type="molecule type" value="Genomic_DNA"/>
</dbReference>
<keyword evidence="2" id="KW-1133">Transmembrane helix</keyword>
<organism evidence="3 4">
    <name type="scientific">Methylobrevis albus</name>
    <dbReference type="NCBI Taxonomy" id="2793297"/>
    <lineage>
        <taxon>Bacteria</taxon>
        <taxon>Pseudomonadati</taxon>
        <taxon>Pseudomonadota</taxon>
        <taxon>Alphaproteobacteria</taxon>
        <taxon>Hyphomicrobiales</taxon>
        <taxon>Pleomorphomonadaceae</taxon>
        <taxon>Methylobrevis</taxon>
    </lineage>
</organism>
<keyword evidence="1" id="KW-0175">Coiled coil</keyword>
<feature type="transmembrane region" description="Helical" evidence="2">
    <location>
        <begin position="107"/>
        <end position="133"/>
    </location>
</feature>
<keyword evidence="2" id="KW-0472">Membrane</keyword>
<feature type="coiled-coil region" evidence="1">
    <location>
        <begin position="225"/>
        <end position="252"/>
    </location>
</feature>
<proteinExistence type="predicted"/>